<reference evidence="1 2" key="1">
    <citation type="submission" date="2019-03" db="EMBL/GenBank/DDBJ databases">
        <title>Dyadobacter AR-3-6 sp. nov., isolated from arctic soil.</title>
        <authorList>
            <person name="Chaudhary D.K."/>
        </authorList>
    </citation>
    <scope>NUCLEOTIDE SEQUENCE [LARGE SCALE GENOMIC DNA]</scope>
    <source>
        <strain evidence="1 2">AR-3-6</strain>
    </source>
</reference>
<dbReference type="EMBL" id="SMFL01000024">
    <property type="protein sequence ID" value="TDE08653.1"/>
    <property type="molecule type" value="Genomic_DNA"/>
</dbReference>
<accession>A0A4R5DEB7</accession>
<name>A0A4R5DEB7_9BACT</name>
<dbReference type="Proteomes" id="UP000294850">
    <property type="component" value="Unassembled WGS sequence"/>
</dbReference>
<organism evidence="1 2">
    <name type="scientific">Dyadobacter psychrotolerans</name>
    <dbReference type="NCBI Taxonomy" id="2541721"/>
    <lineage>
        <taxon>Bacteria</taxon>
        <taxon>Pseudomonadati</taxon>
        <taxon>Bacteroidota</taxon>
        <taxon>Cytophagia</taxon>
        <taxon>Cytophagales</taxon>
        <taxon>Spirosomataceae</taxon>
        <taxon>Dyadobacter</taxon>
    </lineage>
</organism>
<protein>
    <submittedName>
        <fullName evidence="1">Uncharacterized protein</fullName>
    </submittedName>
</protein>
<gene>
    <name evidence="1" type="ORF">E0F88_31990</name>
</gene>
<evidence type="ECO:0000313" key="1">
    <source>
        <dbReference type="EMBL" id="TDE08653.1"/>
    </source>
</evidence>
<dbReference type="AlphaFoldDB" id="A0A4R5DEB7"/>
<keyword evidence="2" id="KW-1185">Reference proteome</keyword>
<dbReference type="RefSeq" id="WP_131962612.1">
    <property type="nucleotide sequence ID" value="NZ_SMFL01000024.1"/>
</dbReference>
<evidence type="ECO:0000313" key="2">
    <source>
        <dbReference type="Proteomes" id="UP000294850"/>
    </source>
</evidence>
<proteinExistence type="predicted"/>
<comment type="caution">
    <text evidence="1">The sequence shown here is derived from an EMBL/GenBank/DDBJ whole genome shotgun (WGS) entry which is preliminary data.</text>
</comment>
<sequence length="218" mass="25250">MQHSKNYCIDRQQTKELLLADAFNGFSYAQNLYNIIHVGFQDYLEENQGSFYKLNPMARAGILNSLIQHYAKQFAFNDPNAYWYVKKRMGVLVLFNKIIVRFKKLPTKNRHRNRFKSSNIDTQQVKDFRNQELLFGEAGMDCVRLDGAFVLDNMGRSIDETVLVCPAGDFTNWVLFPSDVTIDKSRPMIFNQDEEEVLPVLAIKPHLKRKADDNQTGS</sequence>